<dbReference type="PANTHER" id="PTHR43646:SF6">
    <property type="entry name" value="PRE-MYCOFACTOCIN GLYCOSYLTRANSFERASE"/>
    <property type="match status" value="1"/>
</dbReference>
<evidence type="ECO:0000259" key="2">
    <source>
        <dbReference type="Pfam" id="PF00535"/>
    </source>
</evidence>
<dbReference type="HOGENOM" id="CLU_070021_0_0_6"/>
<name>I2B548_SHIBC</name>
<feature type="transmembrane region" description="Helical" evidence="1">
    <location>
        <begin position="300"/>
        <end position="318"/>
    </location>
</feature>
<reference evidence="3 4" key="1">
    <citation type="journal article" date="2012" name="J. Bacteriol.">
        <title>Complete genome sequence of the B12-producing Shimwellia blattae strain DSM 4481, isolated from a cockroach.</title>
        <authorList>
            <person name="Brzuszkiewicz E."/>
            <person name="Waschkowitz T."/>
            <person name="Wiezer A."/>
            <person name="Daniel R."/>
        </authorList>
    </citation>
    <scope>NUCLEOTIDE SEQUENCE [LARGE SCALE GENOMIC DNA]</scope>
    <source>
        <strain evidence="4">ATCC 29907 / DSM 4481 / JCM 1650 / NBRC 105725 / CDC 9005-74</strain>
    </source>
</reference>
<dbReference type="KEGG" id="ebt:EBL_c05260"/>
<evidence type="ECO:0000313" key="4">
    <source>
        <dbReference type="Proteomes" id="UP000001955"/>
    </source>
</evidence>
<organism evidence="3 4">
    <name type="scientific">Shimwellia blattae (strain ATCC 29907 / DSM 4481 / JCM 1650 / NBRC 105725 / CDC 9005-74)</name>
    <name type="common">Escherichia blattae</name>
    <dbReference type="NCBI Taxonomy" id="630626"/>
    <lineage>
        <taxon>Bacteria</taxon>
        <taxon>Pseudomonadati</taxon>
        <taxon>Pseudomonadota</taxon>
        <taxon>Gammaproteobacteria</taxon>
        <taxon>Enterobacterales</taxon>
        <taxon>Enterobacteriaceae</taxon>
        <taxon>Shimwellia</taxon>
    </lineage>
</organism>
<dbReference type="AlphaFoldDB" id="I2B548"/>
<dbReference type="Pfam" id="PF00535">
    <property type="entry name" value="Glycos_transf_2"/>
    <property type="match status" value="1"/>
</dbReference>
<keyword evidence="4" id="KW-1185">Reference proteome</keyword>
<keyword evidence="3" id="KW-0808">Transferase</keyword>
<dbReference type="eggNOG" id="COG1216">
    <property type="taxonomic scope" value="Bacteria"/>
</dbReference>
<evidence type="ECO:0000256" key="1">
    <source>
        <dbReference type="SAM" id="Phobius"/>
    </source>
</evidence>
<protein>
    <submittedName>
        <fullName evidence="3">Putative glycosyl transferase family 2</fullName>
    </submittedName>
</protein>
<dbReference type="Gene3D" id="3.90.550.10">
    <property type="entry name" value="Spore Coat Polysaccharide Biosynthesis Protein SpsA, Chain A"/>
    <property type="match status" value="1"/>
</dbReference>
<dbReference type="STRING" id="630626.EBL_c05260"/>
<proteinExistence type="predicted"/>
<keyword evidence="1" id="KW-0812">Transmembrane</keyword>
<dbReference type="Proteomes" id="UP000001955">
    <property type="component" value="Chromosome"/>
</dbReference>
<gene>
    <name evidence="3" type="ordered locus">EBL_c05260</name>
</gene>
<dbReference type="EMBL" id="CP001560">
    <property type="protein sequence ID" value="AFJ45652.1"/>
    <property type="molecule type" value="Genomic_DNA"/>
</dbReference>
<accession>I2B548</accession>
<dbReference type="PATRIC" id="fig|630626.3.peg.519"/>
<keyword evidence="1" id="KW-0472">Membrane</keyword>
<feature type="domain" description="Glycosyltransferase 2-like" evidence="2">
    <location>
        <begin position="14"/>
        <end position="170"/>
    </location>
</feature>
<dbReference type="PANTHER" id="PTHR43646">
    <property type="entry name" value="GLYCOSYLTRANSFERASE"/>
    <property type="match status" value="1"/>
</dbReference>
<dbReference type="InterPro" id="IPR001173">
    <property type="entry name" value="Glyco_trans_2-like"/>
</dbReference>
<evidence type="ECO:0000313" key="3">
    <source>
        <dbReference type="EMBL" id="AFJ45652.1"/>
    </source>
</evidence>
<sequence length="345" mass="38528">MQDSYSMTLKPFISVSIKTLNEAECIEKTIDSIHHQLAGYPHKIIVADSLSVDNTQQLASAKGATVVSLTREEDRSCGVGHQLGWLYSEGEFLLLLDGDMELEPGFIDQAVAFLNEHPEYAGVAGTVVMDDAANYEFVSRKQRINKIYPLGDCDHLSGGGLYRRSAIEDIGYLTNRSLHAYEEAELGMRLLHAGYKLRRLDVPYFRHTSYTMATFAMLVFRWRNGFHQAPGELLRSAWGKPYFRDALRIVKNEVIFSGYLIVLLLALLTLSPVIIGLVLLPLVAFTLLKMVRNHSAVNGLFSVINMMVRGVGVIVGFLRPPRDPQLPPDSKIIHEQVNHEGVTGK</sequence>
<feature type="transmembrane region" description="Helical" evidence="1">
    <location>
        <begin position="259"/>
        <end position="288"/>
    </location>
</feature>
<dbReference type="GO" id="GO:0016740">
    <property type="term" value="F:transferase activity"/>
    <property type="evidence" value="ECO:0007669"/>
    <property type="project" value="UniProtKB-KW"/>
</dbReference>
<keyword evidence="1" id="KW-1133">Transmembrane helix</keyword>
<dbReference type="InterPro" id="IPR029044">
    <property type="entry name" value="Nucleotide-diphossugar_trans"/>
</dbReference>
<dbReference type="SUPFAM" id="SSF53448">
    <property type="entry name" value="Nucleotide-diphospho-sugar transferases"/>
    <property type="match status" value="1"/>
</dbReference>